<evidence type="ECO:0000256" key="11">
    <source>
        <dbReference type="ARBA" id="ARBA00023049"/>
    </source>
</evidence>
<reference evidence="15 16" key="1">
    <citation type="journal article" date="2016" name="Environ. Microbiol.">
        <title>Genomic resolution of a cold subsurface aquifer community provides metabolic insights for novel microbes adapted to high CO concentrations.</title>
        <authorList>
            <person name="Probst A.J."/>
            <person name="Castelle C.J."/>
            <person name="Singh A."/>
            <person name="Brown C.T."/>
            <person name="Anantharaman K."/>
            <person name="Sharon I."/>
            <person name="Hug L.A."/>
            <person name="Burstein D."/>
            <person name="Emerson J.B."/>
            <person name="Thomas B.C."/>
            <person name="Banfield J.F."/>
        </authorList>
    </citation>
    <scope>NUCLEOTIDE SEQUENCE [LARGE SCALE GENOMIC DNA]</scope>
    <source>
        <strain evidence="15">CG1_02_32_51</strain>
    </source>
</reference>
<protein>
    <recommendedName>
        <fullName evidence="14">Peptidase M50 domain-containing protein</fullName>
    </recommendedName>
</protein>
<organism evidence="15 16">
    <name type="scientific">Candidatus Magasanikbacteria bacterium CG1_02_32_51</name>
    <dbReference type="NCBI Taxonomy" id="1805238"/>
    <lineage>
        <taxon>Bacteria</taxon>
        <taxon>Candidatus Magasanikiibacteriota</taxon>
    </lineage>
</organism>
<evidence type="ECO:0000256" key="7">
    <source>
        <dbReference type="ARBA" id="ARBA00022723"/>
    </source>
</evidence>
<dbReference type="PANTHER" id="PTHR35864:SF1">
    <property type="entry name" value="ZINC METALLOPROTEASE YWHC-RELATED"/>
    <property type="match status" value="1"/>
</dbReference>
<name>A0A1J4UAL7_9BACT</name>
<comment type="similarity">
    <text evidence="3">Belongs to the peptidase M50B family.</text>
</comment>
<evidence type="ECO:0000256" key="6">
    <source>
        <dbReference type="ARBA" id="ARBA00022692"/>
    </source>
</evidence>
<evidence type="ECO:0000256" key="1">
    <source>
        <dbReference type="ARBA" id="ARBA00001947"/>
    </source>
</evidence>
<feature type="transmembrane region" description="Helical" evidence="13">
    <location>
        <begin position="126"/>
        <end position="150"/>
    </location>
</feature>
<evidence type="ECO:0000313" key="15">
    <source>
        <dbReference type="EMBL" id="OIO19279.1"/>
    </source>
</evidence>
<keyword evidence="9" id="KW-0862">Zinc</keyword>
<evidence type="ECO:0000256" key="5">
    <source>
        <dbReference type="ARBA" id="ARBA00022670"/>
    </source>
</evidence>
<dbReference type="GO" id="GO:0006508">
    <property type="term" value="P:proteolysis"/>
    <property type="evidence" value="ECO:0007669"/>
    <property type="project" value="UniProtKB-KW"/>
</dbReference>
<dbReference type="InterPro" id="IPR008915">
    <property type="entry name" value="Peptidase_M50"/>
</dbReference>
<dbReference type="GO" id="GO:0046872">
    <property type="term" value="F:metal ion binding"/>
    <property type="evidence" value="ECO:0007669"/>
    <property type="project" value="UniProtKB-KW"/>
</dbReference>
<dbReference type="Pfam" id="PF02163">
    <property type="entry name" value="Peptidase_M50"/>
    <property type="match status" value="2"/>
</dbReference>
<dbReference type="GO" id="GO:0005886">
    <property type="term" value="C:plasma membrane"/>
    <property type="evidence" value="ECO:0007669"/>
    <property type="project" value="UniProtKB-SubCell"/>
</dbReference>
<accession>A0A1J4UAL7</accession>
<keyword evidence="6 13" id="KW-0812">Transmembrane</keyword>
<feature type="transmembrane region" description="Helical" evidence="13">
    <location>
        <begin position="96"/>
        <end position="120"/>
    </location>
</feature>
<evidence type="ECO:0000256" key="13">
    <source>
        <dbReference type="SAM" id="Phobius"/>
    </source>
</evidence>
<dbReference type="InterPro" id="IPR052348">
    <property type="entry name" value="Metallopeptidase_M50B"/>
</dbReference>
<evidence type="ECO:0000256" key="4">
    <source>
        <dbReference type="ARBA" id="ARBA00022475"/>
    </source>
</evidence>
<dbReference type="InterPro" id="IPR044537">
    <property type="entry name" value="Rip2-like"/>
</dbReference>
<keyword evidence="5" id="KW-0645">Protease</keyword>
<keyword evidence="8" id="KW-0378">Hydrolase</keyword>
<keyword evidence="10 13" id="KW-1133">Transmembrane helix</keyword>
<evidence type="ECO:0000256" key="9">
    <source>
        <dbReference type="ARBA" id="ARBA00022833"/>
    </source>
</evidence>
<evidence type="ECO:0000256" key="2">
    <source>
        <dbReference type="ARBA" id="ARBA00004651"/>
    </source>
</evidence>
<feature type="transmembrane region" description="Helical" evidence="13">
    <location>
        <begin position="52"/>
        <end position="75"/>
    </location>
</feature>
<comment type="cofactor">
    <cofactor evidence="1">
        <name>Zn(2+)</name>
        <dbReference type="ChEBI" id="CHEBI:29105"/>
    </cofactor>
</comment>
<evidence type="ECO:0000313" key="16">
    <source>
        <dbReference type="Proteomes" id="UP000181941"/>
    </source>
</evidence>
<dbReference type="PANTHER" id="PTHR35864">
    <property type="entry name" value="ZINC METALLOPROTEASE MJ0611-RELATED"/>
    <property type="match status" value="1"/>
</dbReference>
<gene>
    <name evidence="15" type="ORF">AUJ23_02325</name>
</gene>
<evidence type="ECO:0000259" key="14">
    <source>
        <dbReference type="Pfam" id="PF02163"/>
    </source>
</evidence>
<dbReference type="Proteomes" id="UP000181941">
    <property type="component" value="Unassembled WGS sequence"/>
</dbReference>
<evidence type="ECO:0000256" key="10">
    <source>
        <dbReference type="ARBA" id="ARBA00022989"/>
    </source>
</evidence>
<dbReference type="EMBL" id="MNVC01000024">
    <property type="protein sequence ID" value="OIO19279.1"/>
    <property type="molecule type" value="Genomic_DNA"/>
</dbReference>
<feature type="domain" description="Peptidase M50" evidence="14">
    <location>
        <begin position="129"/>
        <end position="186"/>
    </location>
</feature>
<feature type="domain" description="Peptidase M50" evidence="14">
    <location>
        <begin position="8"/>
        <end position="120"/>
    </location>
</feature>
<keyword evidence="11" id="KW-0482">Metalloprotease</keyword>
<evidence type="ECO:0000256" key="12">
    <source>
        <dbReference type="ARBA" id="ARBA00023136"/>
    </source>
</evidence>
<sequence length="213" mass="23681">MEFVSMIFFLIVIVISAIIHEYSHGWTADMLGDPTARYAGRLTLNPMVHVDLFGTFLMPLILFLATVSTGHPFLFASAKPVPYNPYNLKNQKWGPVLVALAGPLSNLSLAFVFGLLVRFIPTSSQFLTNMVGLFSIVVYANVLLAVFNLMPIPPLDGSKLLYAILPDSMWKVKQVLEQYGFFILIIFIFMFADILTPVISFVYDLFVGGGGLF</sequence>
<keyword evidence="12 13" id="KW-0472">Membrane</keyword>
<keyword evidence="4" id="KW-1003">Cell membrane</keyword>
<dbReference type="CDD" id="cd06158">
    <property type="entry name" value="S2P-M50_like_1"/>
    <property type="match status" value="1"/>
</dbReference>
<comment type="caution">
    <text evidence="15">The sequence shown here is derived from an EMBL/GenBank/DDBJ whole genome shotgun (WGS) entry which is preliminary data.</text>
</comment>
<dbReference type="GO" id="GO:0008237">
    <property type="term" value="F:metallopeptidase activity"/>
    <property type="evidence" value="ECO:0007669"/>
    <property type="project" value="UniProtKB-KW"/>
</dbReference>
<keyword evidence="7" id="KW-0479">Metal-binding</keyword>
<evidence type="ECO:0000256" key="3">
    <source>
        <dbReference type="ARBA" id="ARBA00007931"/>
    </source>
</evidence>
<evidence type="ECO:0000256" key="8">
    <source>
        <dbReference type="ARBA" id="ARBA00022801"/>
    </source>
</evidence>
<dbReference type="AlphaFoldDB" id="A0A1J4UAL7"/>
<feature type="transmembrane region" description="Helical" evidence="13">
    <location>
        <begin position="179"/>
        <end position="203"/>
    </location>
</feature>
<comment type="subcellular location">
    <subcellularLocation>
        <location evidence="2">Cell membrane</location>
        <topology evidence="2">Multi-pass membrane protein</topology>
    </subcellularLocation>
</comment>
<proteinExistence type="inferred from homology"/>